<evidence type="ECO:0000313" key="2">
    <source>
        <dbReference type="EMBL" id="GAX11476.1"/>
    </source>
</evidence>
<dbReference type="InParanoid" id="A0A1Z5JBZ6"/>
<evidence type="ECO:0000313" key="3">
    <source>
        <dbReference type="Proteomes" id="UP000198406"/>
    </source>
</evidence>
<name>A0A1Z5JBZ6_FISSO</name>
<evidence type="ECO:0000256" key="1">
    <source>
        <dbReference type="SAM" id="MobiDB-lite"/>
    </source>
</evidence>
<proteinExistence type="predicted"/>
<feature type="region of interest" description="Disordered" evidence="1">
    <location>
        <begin position="182"/>
        <end position="204"/>
    </location>
</feature>
<dbReference type="Proteomes" id="UP000198406">
    <property type="component" value="Unassembled WGS sequence"/>
</dbReference>
<dbReference type="AlphaFoldDB" id="A0A1Z5JBZ6"/>
<feature type="compositionally biased region" description="Polar residues" evidence="1">
    <location>
        <begin position="193"/>
        <end position="204"/>
    </location>
</feature>
<gene>
    <name evidence="2" type="ORF">FisN_22Lu179</name>
</gene>
<feature type="compositionally biased region" description="Basic and acidic residues" evidence="1">
    <location>
        <begin position="126"/>
        <end position="135"/>
    </location>
</feature>
<dbReference type="EMBL" id="BDSP01000041">
    <property type="protein sequence ID" value="GAX11476.1"/>
    <property type="molecule type" value="Genomic_DNA"/>
</dbReference>
<keyword evidence="3" id="KW-1185">Reference proteome</keyword>
<organism evidence="2 3">
    <name type="scientific">Fistulifera solaris</name>
    <name type="common">Oleaginous diatom</name>
    <dbReference type="NCBI Taxonomy" id="1519565"/>
    <lineage>
        <taxon>Eukaryota</taxon>
        <taxon>Sar</taxon>
        <taxon>Stramenopiles</taxon>
        <taxon>Ochrophyta</taxon>
        <taxon>Bacillariophyta</taxon>
        <taxon>Bacillariophyceae</taxon>
        <taxon>Bacillariophycidae</taxon>
        <taxon>Naviculales</taxon>
        <taxon>Naviculaceae</taxon>
        <taxon>Fistulifera</taxon>
    </lineage>
</organism>
<reference evidence="2 3" key="1">
    <citation type="journal article" date="2015" name="Plant Cell">
        <title>Oil accumulation by the oleaginous diatom Fistulifera solaris as revealed by the genome and transcriptome.</title>
        <authorList>
            <person name="Tanaka T."/>
            <person name="Maeda Y."/>
            <person name="Veluchamy A."/>
            <person name="Tanaka M."/>
            <person name="Abida H."/>
            <person name="Marechal E."/>
            <person name="Bowler C."/>
            <person name="Muto M."/>
            <person name="Sunaga Y."/>
            <person name="Tanaka M."/>
            <person name="Yoshino T."/>
            <person name="Taniguchi T."/>
            <person name="Fukuda Y."/>
            <person name="Nemoto M."/>
            <person name="Matsumoto M."/>
            <person name="Wong P.S."/>
            <person name="Aburatani S."/>
            <person name="Fujibuchi W."/>
        </authorList>
    </citation>
    <scope>NUCLEOTIDE SEQUENCE [LARGE SCALE GENOMIC DNA]</scope>
    <source>
        <strain evidence="2 3">JPCC DA0580</strain>
    </source>
</reference>
<sequence length="204" mass="23251">MNLFRGRPRLEYGEVDLAPVEADDSSMGSFLETKDQFFIRIRPKRYFRSDASTVSSITYHGASGFTESSWCCHTSKCIPEPRTEPTKVIARQIHKTECNECYNCHSCRTASNTSTDGNKLVANASTDRRKTKENDSDTVPTRETASLFDNLSSTSEDDDDEVQRIRGAPSRRRKWRLIRNISGKKKNRRKNEMVQSGIQTEILS</sequence>
<accession>A0A1Z5JBZ6</accession>
<protein>
    <submittedName>
        <fullName evidence="2">Uncharacterized protein</fullName>
    </submittedName>
</protein>
<feature type="region of interest" description="Disordered" evidence="1">
    <location>
        <begin position="115"/>
        <end position="141"/>
    </location>
</feature>
<comment type="caution">
    <text evidence="2">The sequence shown here is derived from an EMBL/GenBank/DDBJ whole genome shotgun (WGS) entry which is preliminary data.</text>
</comment>